<dbReference type="AlphaFoldDB" id="A0A9P4IVX5"/>
<feature type="domain" description="Alpha/beta hydrolase fold-3" evidence="2">
    <location>
        <begin position="163"/>
        <end position="405"/>
    </location>
</feature>
<gene>
    <name evidence="3" type="ORF">K461DRAFT_283317</name>
</gene>
<comment type="caution">
    <text evidence="3">The sequence shown here is derived from an EMBL/GenBank/DDBJ whole genome shotgun (WGS) entry which is preliminary data.</text>
</comment>
<dbReference type="InterPro" id="IPR013094">
    <property type="entry name" value="AB_hydrolase_3"/>
</dbReference>
<dbReference type="SUPFAM" id="SSF53474">
    <property type="entry name" value="alpha/beta-Hydrolases"/>
    <property type="match status" value="1"/>
</dbReference>
<dbReference type="Gene3D" id="3.40.50.1820">
    <property type="entry name" value="alpha/beta hydrolase"/>
    <property type="match status" value="1"/>
</dbReference>
<organism evidence="3 4">
    <name type="scientific">Myriangium duriaei CBS 260.36</name>
    <dbReference type="NCBI Taxonomy" id="1168546"/>
    <lineage>
        <taxon>Eukaryota</taxon>
        <taxon>Fungi</taxon>
        <taxon>Dikarya</taxon>
        <taxon>Ascomycota</taxon>
        <taxon>Pezizomycotina</taxon>
        <taxon>Dothideomycetes</taxon>
        <taxon>Dothideomycetidae</taxon>
        <taxon>Myriangiales</taxon>
        <taxon>Myriangiaceae</taxon>
        <taxon>Myriangium</taxon>
    </lineage>
</organism>
<keyword evidence="4" id="KW-1185">Reference proteome</keyword>
<dbReference type="Pfam" id="PF07859">
    <property type="entry name" value="Abhydrolase_3"/>
    <property type="match status" value="1"/>
</dbReference>
<evidence type="ECO:0000256" key="1">
    <source>
        <dbReference type="ARBA" id="ARBA00022801"/>
    </source>
</evidence>
<proteinExistence type="predicted"/>
<evidence type="ECO:0000259" key="2">
    <source>
        <dbReference type="Pfam" id="PF07859"/>
    </source>
</evidence>
<accession>A0A9P4IVX5</accession>
<reference evidence="3" key="1">
    <citation type="journal article" date="2020" name="Stud. Mycol.">
        <title>101 Dothideomycetes genomes: a test case for predicting lifestyles and emergence of pathogens.</title>
        <authorList>
            <person name="Haridas S."/>
            <person name="Albert R."/>
            <person name="Binder M."/>
            <person name="Bloem J."/>
            <person name="Labutti K."/>
            <person name="Salamov A."/>
            <person name="Andreopoulos B."/>
            <person name="Baker S."/>
            <person name="Barry K."/>
            <person name="Bills G."/>
            <person name="Bluhm B."/>
            <person name="Cannon C."/>
            <person name="Castanera R."/>
            <person name="Culley D."/>
            <person name="Daum C."/>
            <person name="Ezra D."/>
            <person name="Gonzalez J."/>
            <person name="Henrissat B."/>
            <person name="Kuo A."/>
            <person name="Liang C."/>
            <person name="Lipzen A."/>
            <person name="Lutzoni F."/>
            <person name="Magnuson J."/>
            <person name="Mondo S."/>
            <person name="Nolan M."/>
            <person name="Ohm R."/>
            <person name="Pangilinan J."/>
            <person name="Park H.-J."/>
            <person name="Ramirez L."/>
            <person name="Alfaro M."/>
            <person name="Sun H."/>
            <person name="Tritt A."/>
            <person name="Yoshinaga Y."/>
            <person name="Zwiers L.-H."/>
            <person name="Turgeon B."/>
            <person name="Goodwin S."/>
            <person name="Spatafora J."/>
            <person name="Crous P."/>
            <person name="Grigoriev I."/>
        </authorList>
    </citation>
    <scope>NUCLEOTIDE SEQUENCE</scope>
    <source>
        <strain evidence="3">CBS 260.36</strain>
    </source>
</reference>
<dbReference type="PANTHER" id="PTHR48081:SF25">
    <property type="entry name" value="PUTATIVE (AFU_ORTHOLOGUE AFUA_3G11560)-RELATED"/>
    <property type="match status" value="1"/>
</dbReference>
<dbReference type="GO" id="GO:0016787">
    <property type="term" value="F:hydrolase activity"/>
    <property type="evidence" value="ECO:0007669"/>
    <property type="project" value="UniProtKB-KW"/>
</dbReference>
<dbReference type="Proteomes" id="UP000799439">
    <property type="component" value="Unassembled WGS sequence"/>
</dbReference>
<dbReference type="InterPro" id="IPR050300">
    <property type="entry name" value="GDXG_lipolytic_enzyme"/>
</dbReference>
<protein>
    <recommendedName>
        <fullName evidence="2">Alpha/beta hydrolase fold-3 domain-containing protein</fullName>
    </recommendedName>
</protein>
<dbReference type="EMBL" id="ML996095">
    <property type="protein sequence ID" value="KAF2147723.1"/>
    <property type="molecule type" value="Genomic_DNA"/>
</dbReference>
<evidence type="ECO:0000313" key="3">
    <source>
        <dbReference type="EMBL" id="KAF2147723.1"/>
    </source>
</evidence>
<evidence type="ECO:0000313" key="4">
    <source>
        <dbReference type="Proteomes" id="UP000799439"/>
    </source>
</evidence>
<dbReference type="PANTHER" id="PTHR48081">
    <property type="entry name" value="AB HYDROLASE SUPERFAMILY PROTEIN C4A8.06C"/>
    <property type="match status" value="1"/>
</dbReference>
<dbReference type="OrthoDB" id="5354320at2759"/>
<keyword evidence="1" id="KW-0378">Hydrolase</keyword>
<sequence length="492" mass="54117">MNDASYSALAKFFVPKIPGMIKAAAAHSLSLSDTSSKWDLQTTLTVSVLRQLMSNPTPAPLGKTQALTLKDPGPKGKLWTAPATIPAPRDDGTKEAIFKAIADMGDGNESYTKPENVDVRVEWTGFRSDAKSADEPHPTGLTPQERYNKLMADPTRTSKVTFLYFHGGAYYMCGFPSHRIAVSRLAKGCNGRALAVEYRLAPQAAFPSQLIDAFNAYLYLLYPPEGSLHEPVPASEIVFGGDSAGGNLSFALLQLLLQLHRTNKVPGQDPKVSYNGREVAVPLPAGVTGLSAWLDISRSSPSLFSNAKWDYLPPPKPNDAKVPFPKDDIWPTNPPRGDTFCDLSLLSHPLASQITANDWTGSPPLWMMTGDEMLYDENAVVAVKAREQGVTVQWEHYEAMPHVFSMLIPHLGTSNSCYTNWGQFGKDCVDKKAQPKNILVRSKTGKEEQVELRLGKESPFSWEEAVKNVEETKRRRIEGYEKEAKALPKPSL</sequence>
<dbReference type="InterPro" id="IPR029058">
    <property type="entry name" value="AB_hydrolase_fold"/>
</dbReference>
<name>A0A9P4IVX5_9PEZI</name>